<sequence>MPGWATVGKIILLMLPVALAACTAPMEWEKPGVSKSTAATDQSDCHIIAQSQAMRIYPSYMSTYASGAAAMASQQHTDTDRAVAEAGYFESCMRDKGYVRRSAPPPPNR</sequence>
<dbReference type="AlphaFoldDB" id="A0A1T4SR67"/>
<feature type="signal peptide" evidence="1">
    <location>
        <begin position="1"/>
        <end position="20"/>
    </location>
</feature>
<organism evidence="2 3">
    <name type="scientific">Enhydrobacter aerosaccus</name>
    <dbReference type="NCBI Taxonomy" id="225324"/>
    <lineage>
        <taxon>Bacteria</taxon>
        <taxon>Pseudomonadati</taxon>
        <taxon>Pseudomonadota</taxon>
        <taxon>Alphaproteobacteria</taxon>
        <taxon>Hyphomicrobiales</taxon>
        <taxon>Enhydrobacter</taxon>
    </lineage>
</organism>
<feature type="chain" id="PRO_5012707515" description="Glycine zipper family protein" evidence="1">
    <location>
        <begin position="21"/>
        <end position="109"/>
    </location>
</feature>
<keyword evidence="1" id="KW-0732">Signal</keyword>
<evidence type="ECO:0000313" key="2">
    <source>
        <dbReference type="EMBL" id="SKA30646.1"/>
    </source>
</evidence>
<evidence type="ECO:0000256" key="1">
    <source>
        <dbReference type="SAM" id="SignalP"/>
    </source>
</evidence>
<evidence type="ECO:0008006" key="4">
    <source>
        <dbReference type="Google" id="ProtNLM"/>
    </source>
</evidence>
<reference evidence="3" key="1">
    <citation type="submission" date="2017-02" db="EMBL/GenBank/DDBJ databases">
        <authorList>
            <person name="Varghese N."/>
            <person name="Submissions S."/>
        </authorList>
    </citation>
    <scope>NUCLEOTIDE SEQUENCE [LARGE SCALE GENOMIC DNA]</scope>
    <source>
        <strain evidence="3">ATCC 27094</strain>
    </source>
</reference>
<protein>
    <recommendedName>
        <fullName evidence="4">Glycine zipper family protein</fullName>
    </recommendedName>
</protein>
<name>A0A1T4SR67_9HYPH</name>
<dbReference type="EMBL" id="FUWJ01000009">
    <property type="protein sequence ID" value="SKA30646.1"/>
    <property type="molecule type" value="Genomic_DNA"/>
</dbReference>
<dbReference type="RefSeq" id="WP_139374077.1">
    <property type="nucleotide sequence ID" value="NZ_FUWJ01000009.1"/>
</dbReference>
<keyword evidence="3" id="KW-1185">Reference proteome</keyword>
<dbReference type="OrthoDB" id="9889956at2"/>
<evidence type="ECO:0000313" key="3">
    <source>
        <dbReference type="Proteomes" id="UP000190092"/>
    </source>
</evidence>
<dbReference type="Proteomes" id="UP000190092">
    <property type="component" value="Unassembled WGS sequence"/>
</dbReference>
<dbReference type="STRING" id="225324.SAMN02745126_05003"/>
<accession>A0A1T4SR67</accession>
<proteinExistence type="predicted"/>
<gene>
    <name evidence="2" type="ORF">SAMN02745126_05003</name>
</gene>